<protein>
    <submittedName>
        <fullName evidence="1">Uncharacterized protein</fullName>
    </submittedName>
</protein>
<dbReference type="Proteomes" id="UP000007115">
    <property type="component" value="Unassembled WGS sequence"/>
</dbReference>
<dbReference type="HOGENOM" id="CLU_138695_1_0_1"/>
<organism evidence="1 2">
    <name type="scientific">Hypocrea virens (strain Gv29-8 / FGSC 10586)</name>
    <name type="common">Gliocladium virens</name>
    <name type="synonym">Trichoderma virens</name>
    <dbReference type="NCBI Taxonomy" id="413071"/>
    <lineage>
        <taxon>Eukaryota</taxon>
        <taxon>Fungi</taxon>
        <taxon>Dikarya</taxon>
        <taxon>Ascomycota</taxon>
        <taxon>Pezizomycotina</taxon>
        <taxon>Sordariomycetes</taxon>
        <taxon>Hypocreomycetidae</taxon>
        <taxon>Hypocreales</taxon>
        <taxon>Hypocreaceae</taxon>
        <taxon>Trichoderma</taxon>
    </lineage>
</organism>
<dbReference type="STRING" id="413071.G9MU13"/>
<comment type="caution">
    <text evidence="1">The sequence shown here is derived from an EMBL/GenBank/DDBJ whole genome shotgun (WGS) entry which is preliminary data.</text>
</comment>
<proteinExistence type="predicted"/>
<dbReference type="eggNOG" id="ENOG502SSHG">
    <property type="taxonomic scope" value="Eukaryota"/>
</dbReference>
<dbReference type="InParanoid" id="G9MU13"/>
<sequence length="88" mass="9254">LLSSFATLTLAANCNPGLDYCGFNLLGIGNYQPQINDALEKASLDPSNKGVSTNTLFHCVGGYNGDIVVIKFCTNRCIDGGSGKSDFC</sequence>
<name>G9MU13_HYPVG</name>
<reference evidence="1 2" key="1">
    <citation type="journal article" date="2011" name="Genome Biol.">
        <title>Comparative genome sequence analysis underscores mycoparasitism as the ancestral life style of Trichoderma.</title>
        <authorList>
            <person name="Kubicek C.P."/>
            <person name="Herrera-Estrella A."/>
            <person name="Seidl-Seiboth V."/>
            <person name="Martinez D.A."/>
            <person name="Druzhinina I.S."/>
            <person name="Thon M."/>
            <person name="Zeilinger S."/>
            <person name="Casas-Flores S."/>
            <person name="Horwitz B.A."/>
            <person name="Mukherjee P.K."/>
            <person name="Mukherjee M."/>
            <person name="Kredics L."/>
            <person name="Alcaraz L.D."/>
            <person name="Aerts A."/>
            <person name="Antal Z."/>
            <person name="Atanasova L."/>
            <person name="Cervantes-Badillo M.G."/>
            <person name="Challacombe J."/>
            <person name="Chertkov O."/>
            <person name="McCluskey K."/>
            <person name="Coulpier F."/>
            <person name="Deshpande N."/>
            <person name="von Doehren H."/>
            <person name="Ebbole D.J."/>
            <person name="Esquivel-Naranjo E.U."/>
            <person name="Fekete E."/>
            <person name="Flipphi M."/>
            <person name="Glaser F."/>
            <person name="Gomez-Rodriguez E.Y."/>
            <person name="Gruber S."/>
            <person name="Han C."/>
            <person name="Henrissat B."/>
            <person name="Hermosa R."/>
            <person name="Hernandez-Onate M."/>
            <person name="Karaffa L."/>
            <person name="Kosti I."/>
            <person name="Le Crom S."/>
            <person name="Lindquist E."/>
            <person name="Lucas S."/>
            <person name="Luebeck M."/>
            <person name="Luebeck P.S."/>
            <person name="Margeot A."/>
            <person name="Metz B."/>
            <person name="Misra M."/>
            <person name="Nevalainen H."/>
            <person name="Omann M."/>
            <person name="Packer N."/>
            <person name="Perrone G."/>
            <person name="Uresti-Rivera E.E."/>
            <person name="Salamov A."/>
            <person name="Schmoll M."/>
            <person name="Seiboth B."/>
            <person name="Shapiro H."/>
            <person name="Sukno S."/>
            <person name="Tamayo-Ramos J.A."/>
            <person name="Tisch D."/>
            <person name="Wiest A."/>
            <person name="Wilkinson H.H."/>
            <person name="Zhang M."/>
            <person name="Coutinho P.M."/>
            <person name="Kenerley C.M."/>
            <person name="Monte E."/>
            <person name="Baker S.E."/>
            <person name="Grigoriev I.V."/>
        </authorList>
    </citation>
    <scope>NUCLEOTIDE SEQUENCE [LARGE SCALE GENOMIC DNA]</scope>
    <source>
        <strain evidence="2">Gv29-8 / FGSC 10586</strain>
    </source>
</reference>
<evidence type="ECO:0000313" key="2">
    <source>
        <dbReference type="Proteomes" id="UP000007115"/>
    </source>
</evidence>
<dbReference type="VEuPathDB" id="FungiDB:TRIVIDRAFT_19817"/>
<evidence type="ECO:0000313" key="1">
    <source>
        <dbReference type="EMBL" id="EHK22065.1"/>
    </source>
</evidence>
<dbReference type="EMBL" id="ABDF02000035">
    <property type="protein sequence ID" value="EHK22065.1"/>
    <property type="molecule type" value="Genomic_DNA"/>
</dbReference>
<feature type="non-terminal residue" evidence="1">
    <location>
        <position position="1"/>
    </location>
</feature>
<accession>G9MU13</accession>
<dbReference type="OMA" id="SGRSDYC"/>
<feature type="non-terminal residue" evidence="1">
    <location>
        <position position="88"/>
    </location>
</feature>
<dbReference type="RefSeq" id="XP_013956258.1">
    <property type="nucleotide sequence ID" value="XM_014100783.1"/>
</dbReference>
<dbReference type="GeneID" id="25790018"/>
<dbReference type="OrthoDB" id="4899866at2759"/>
<dbReference type="AlphaFoldDB" id="G9MU13"/>
<keyword evidence="2" id="KW-1185">Reference proteome</keyword>
<gene>
    <name evidence="1" type="ORF">TRIVIDRAFT_19817</name>
</gene>